<dbReference type="Gene3D" id="2.60.120.260">
    <property type="entry name" value="Galactose-binding domain-like"/>
    <property type="match status" value="1"/>
</dbReference>
<keyword evidence="5" id="KW-1185">Reference proteome</keyword>
<dbReference type="SUPFAM" id="SSF51126">
    <property type="entry name" value="Pectin lyase-like"/>
    <property type="match status" value="1"/>
</dbReference>
<dbReference type="InterPro" id="IPR008979">
    <property type="entry name" value="Galactose-bd-like_sf"/>
</dbReference>
<evidence type="ECO:0000256" key="2">
    <source>
        <dbReference type="SAM" id="SignalP"/>
    </source>
</evidence>
<feature type="region of interest" description="Disordered" evidence="1">
    <location>
        <begin position="28"/>
        <end position="53"/>
    </location>
</feature>
<protein>
    <submittedName>
        <fullName evidence="4">Right-handed parallel beta-helix repeat-containing protein</fullName>
    </submittedName>
</protein>
<feature type="signal peptide" evidence="2">
    <location>
        <begin position="1"/>
        <end position="31"/>
    </location>
</feature>
<organism evidence="4 5">
    <name type="scientific">Streptomyces iconiensis</name>
    <dbReference type="NCBI Taxonomy" id="1384038"/>
    <lineage>
        <taxon>Bacteria</taxon>
        <taxon>Bacillati</taxon>
        <taxon>Actinomycetota</taxon>
        <taxon>Actinomycetes</taxon>
        <taxon>Kitasatosporales</taxon>
        <taxon>Streptomycetaceae</taxon>
        <taxon>Streptomyces</taxon>
    </lineage>
</organism>
<evidence type="ECO:0000313" key="5">
    <source>
        <dbReference type="Proteomes" id="UP001214441"/>
    </source>
</evidence>
<reference evidence="4 5" key="1">
    <citation type="submission" date="2023-05" db="EMBL/GenBank/DDBJ databases">
        <title>Streptantibioticus silvisoli sp. nov., acidotolerant actinomycetes 1 from pine litter.</title>
        <authorList>
            <person name="Swiecimska M."/>
            <person name="Golinska P."/>
            <person name="Sangal V."/>
            <person name="Wachnowicz B."/>
            <person name="Goodfellow M."/>
        </authorList>
    </citation>
    <scope>NUCLEOTIDE SEQUENCE [LARGE SCALE GENOMIC DNA]</scope>
    <source>
        <strain evidence="4 5">DSM 42109</strain>
    </source>
</reference>
<dbReference type="Pfam" id="PF13229">
    <property type="entry name" value="Beta_helix"/>
    <property type="match status" value="1"/>
</dbReference>
<dbReference type="SMART" id="SM00710">
    <property type="entry name" value="PbH1"/>
    <property type="match status" value="7"/>
</dbReference>
<gene>
    <name evidence="4" type="ORF">NMN56_002735</name>
</gene>
<accession>A0ABT6ZP94</accession>
<dbReference type="InterPro" id="IPR012334">
    <property type="entry name" value="Pectin_lyas_fold"/>
</dbReference>
<comment type="caution">
    <text evidence="4">The sequence shown here is derived from an EMBL/GenBank/DDBJ whole genome shotgun (WGS) entry which is preliminary data.</text>
</comment>
<evidence type="ECO:0000313" key="4">
    <source>
        <dbReference type="EMBL" id="MDJ1130882.1"/>
    </source>
</evidence>
<name>A0ABT6ZP94_9ACTN</name>
<evidence type="ECO:0000256" key="1">
    <source>
        <dbReference type="SAM" id="MobiDB-lite"/>
    </source>
</evidence>
<dbReference type="SUPFAM" id="SSF49785">
    <property type="entry name" value="Galactose-binding domain-like"/>
    <property type="match status" value="1"/>
</dbReference>
<dbReference type="Pfam" id="PF22633">
    <property type="entry name" value="F5_F8_type_C_2"/>
    <property type="match status" value="1"/>
</dbReference>
<feature type="domain" description="Right handed beta helix" evidence="3">
    <location>
        <begin position="418"/>
        <end position="566"/>
    </location>
</feature>
<dbReference type="InterPro" id="IPR039448">
    <property type="entry name" value="Beta_helix"/>
</dbReference>
<dbReference type="RefSeq" id="WP_274043507.1">
    <property type="nucleotide sequence ID" value="NZ_JANCPR020000002.1"/>
</dbReference>
<feature type="chain" id="PRO_5045683378" evidence="2">
    <location>
        <begin position="32"/>
        <end position="755"/>
    </location>
</feature>
<keyword evidence="2" id="KW-0732">Signal</keyword>
<dbReference type="PANTHER" id="PTHR36453">
    <property type="entry name" value="SECRETED PROTEIN-RELATED"/>
    <property type="match status" value="1"/>
</dbReference>
<evidence type="ECO:0000259" key="3">
    <source>
        <dbReference type="Pfam" id="PF13229"/>
    </source>
</evidence>
<dbReference type="Gene3D" id="2.160.20.10">
    <property type="entry name" value="Single-stranded right-handed beta-helix, Pectin lyase-like"/>
    <property type="match status" value="2"/>
</dbReference>
<dbReference type="InterPro" id="IPR006626">
    <property type="entry name" value="PbH1"/>
</dbReference>
<dbReference type="Proteomes" id="UP001214441">
    <property type="component" value="Unassembled WGS sequence"/>
</dbReference>
<dbReference type="EMBL" id="JANCPR020000002">
    <property type="protein sequence ID" value="MDJ1130882.1"/>
    <property type="molecule type" value="Genomic_DNA"/>
</dbReference>
<feature type="region of interest" description="Disordered" evidence="1">
    <location>
        <begin position="616"/>
        <end position="655"/>
    </location>
</feature>
<dbReference type="InterPro" id="IPR011050">
    <property type="entry name" value="Pectin_lyase_fold/virulence"/>
</dbReference>
<proteinExistence type="predicted"/>
<dbReference type="PANTHER" id="PTHR36453:SF1">
    <property type="entry name" value="RIGHT HANDED BETA HELIX DOMAIN-CONTAINING PROTEIN"/>
    <property type="match status" value="1"/>
</dbReference>
<sequence length="755" mass="80280">MRAPSLLSAAVAAAGLTALVATALPASTAQAAPSPRTLHASPEGTGARCTAGRPCSLEGARDRARKDIADGMDRDLRIQLAGGVYERTEPLRLDARDSGRDGHTVRWTAAPGAKPVLSGGRRITGWQAGEGGTWQASVPEGVTPRQLFVDGQRATRARGAACAADVCDAGKDGMTGARASGVADWKRPTEAEAVIRVRWRNYHCRITGVEGDTLTFARPCWTNSASGTGRTGPAWDTTTVDSAKYQGVSWFENAPELLDKPGEFTWDAQDRTVTYLPRKGERMDEAETVTPRTEQLAVLDGTHHVALTGIGFQYAAYHQPNTDEGYAGTQAGLTLTGAEGPQDQAGRHYTKPSAALTVRGGRHLTVDRADFTHLGGAGIVLERGTKDSTVTRSSLTDLSSGALYIGDTEPRPEPGLRGERNTVAYNTIRETGREYTDAVGIWAGYEAGLTVDHNTLDRLPYSGISVGWGWNQPEVRKSVLRDNRITHNRITDVMRVKDGQHDGGAIYTQGAQHGSTISGNYINRSAYGNTERDGNGIYLDEQSSHLKVEKNVLTRLGYKWVSNWAGYGIDNHATGNWTDTPAPALGGEGSTMTGNHTGLDRLPAAALKVAARAGAAPGGEVEQLRPDLARGATATQSSTEGEAGAARALDGDTNTDTATLEEKGAWWQADLGARRRLGQIEVWNGASTATADFDVLLSDNPAFTGATRIPVTGAALRPTLLETEGATARYIRIELRGSGKVALSSVLAHPDKRNG</sequence>